<dbReference type="SUPFAM" id="SSF52540">
    <property type="entry name" value="P-loop containing nucleoside triphosphate hydrolases"/>
    <property type="match status" value="1"/>
</dbReference>
<reference evidence="2 3" key="1">
    <citation type="submission" date="2024-09" db="EMBL/GenBank/DDBJ databases">
        <authorList>
            <person name="Sun Q."/>
            <person name="Mori K."/>
        </authorList>
    </citation>
    <scope>NUCLEOTIDE SEQUENCE [LARGE SCALE GENOMIC DNA]</scope>
    <source>
        <strain evidence="2 3">KCTC 42086</strain>
    </source>
</reference>
<feature type="domain" description="AAA+ ATPase" evidence="1">
    <location>
        <begin position="151"/>
        <end position="328"/>
    </location>
</feature>
<organism evidence="2 3">
    <name type="scientific">Paracoccus panacisoli</name>
    <dbReference type="NCBI Taxonomy" id="1510163"/>
    <lineage>
        <taxon>Bacteria</taxon>
        <taxon>Pseudomonadati</taxon>
        <taxon>Pseudomonadota</taxon>
        <taxon>Alphaproteobacteria</taxon>
        <taxon>Rhodobacterales</taxon>
        <taxon>Paracoccaceae</taxon>
        <taxon>Paracoccus</taxon>
    </lineage>
</organism>
<comment type="caution">
    <text evidence="2">The sequence shown here is derived from an EMBL/GenBank/DDBJ whole genome shotgun (WGS) entry which is preliminary data.</text>
</comment>
<dbReference type="RefSeq" id="WP_394319965.1">
    <property type="nucleotide sequence ID" value="NZ_JBHMQU010000043.1"/>
</dbReference>
<evidence type="ECO:0000313" key="2">
    <source>
        <dbReference type="EMBL" id="MFC0812327.1"/>
    </source>
</evidence>
<keyword evidence="3" id="KW-1185">Reference proteome</keyword>
<evidence type="ECO:0000313" key="3">
    <source>
        <dbReference type="Proteomes" id="UP001589920"/>
    </source>
</evidence>
<sequence length="377" mass="41496">MPTLHPARILTGDWPTTSADLRAVTERLTDFLERLRARRPALEPDPAIEAWFEPADRPGPLSMTETRRSQARARSFVERRDARLEALPSKNGLGPQLTALAREGRAAFVAAHEADQIAAALHDRAPWMEAASCRVMKELRRRASQGPGLAGAPPMILSGPPGIGKSAWARHLAELLGVPVIQIDLGATQSGAFSLVGVERGWGTAGMGMLTQSILTERIANPVLIIDEIGLARETITTAGGGTMAGVIPALMSLIEPTTAQNWTDPFLRIHFDMSRVTWVMTTNAHGHLPPPLLDRCQVVGCRKPTRKEFDAALRRMGNRRLWAEGDTGDPLFRALTDHLAQHPPRSLRQLRRLVDRAEERQCPGWWCRRPRAEPSA</sequence>
<accession>A0ABV6T6S5</accession>
<dbReference type="Pfam" id="PF00004">
    <property type="entry name" value="AAA"/>
    <property type="match status" value="1"/>
</dbReference>
<dbReference type="InterPro" id="IPR027065">
    <property type="entry name" value="Lon_Prtase"/>
</dbReference>
<dbReference type="SMART" id="SM00382">
    <property type="entry name" value="AAA"/>
    <property type="match status" value="1"/>
</dbReference>
<dbReference type="Proteomes" id="UP001589920">
    <property type="component" value="Unassembled WGS sequence"/>
</dbReference>
<dbReference type="PANTHER" id="PTHR43718">
    <property type="entry name" value="LON PROTEASE"/>
    <property type="match status" value="1"/>
</dbReference>
<proteinExistence type="predicted"/>
<dbReference type="InterPro" id="IPR003959">
    <property type="entry name" value="ATPase_AAA_core"/>
</dbReference>
<dbReference type="PANTHER" id="PTHR43718:SF2">
    <property type="entry name" value="LON PROTEASE HOMOLOG, MITOCHONDRIAL"/>
    <property type="match status" value="1"/>
</dbReference>
<name>A0ABV6T6S5_9RHOB</name>
<dbReference type="Gene3D" id="3.40.50.300">
    <property type="entry name" value="P-loop containing nucleotide triphosphate hydrolases"/>
    <property type="match status" value="1"/>
</dbReference>
<evidence type="ECO:0000259" key="1">
    <source>
        <dbReference type="SMART" id="SM00382"/>
    </source>
</evidence>
<dbReference type="InterPro" id="IPR003593">
    <property type="entry name" value="AAA+_ATPase"/>
</dbReference>
<gene>
    <name evidence="2" type="ORF">ACFHYO_09405</name>
</gene>
<protein>
    <submittedName>
        <fullName evidence="2">AAA family ATPase</fullName>
    </submittedName>
</protein>
<dbReference type="InterPro" id="IPR027417">
    <property type="entry name" value="P-loop_NTPase"/>
</dbReference>
<dbReference type="EMBL" id="JBHMQU010000043">
    <property type="protein sequence ID" value="MFC0812327.1"/>
    <property type="molecule type" value="Genomic_DNA"/>
</dbReference>